<dbReference type="InterPro" id="IPR003695">
    <property type="entry name" value="Ppx_GppA_N"/>
</dbReference>
<evidence type="ECO:0000313" key="5">
    <source>
        <dbReference type="EMBL" id="CAB4812167.1"/>
    </source>
</evidence>
<dbReference type="CDD" id="cd24006">
    <property type="entry name" value="ASKHA_NBD_PPX_GppA"/>
    <property type="match status" value="1"/>
</dbReference>
<dbReference type="PIRSF" id="PIRSF001267">
    <property type="entry name" value="Pyrophosphatase_GppA_Ppx"/>
    <property type="match status" value="1"/>
</dbReference>
<dbReference type="EMBL" id="CAEZWU010000038">
    <property type="protein sequence ID" value="CAB4662798.1"/>
    <property type="molecule type" value="Genomic_DNA"/>
</dbReference>
<keyword evidence="1" id="KW-0378">Hydrolase</keyword>
<dbReference type="InterPro" id="IPR043129">
    <property type="entry name" value="ATPase_NBD"/>
</dbReference>
<sequence length="516" mass="57071">MWSKSEGMFAALDIGTNSFHLVVAKPVETGFEVITSEKEVIRLGHGSGEMKMLEQSAMDRGIAALKRMRAIADIHNAKLRAVATSAVREAQNQNEFIKRARKEADVEVEIISGIEEARLIHLGVRHAIALGDSRMLMCDIGGGSTEIVIATGENILLSRSFKLGAVRLTDRFFATELLHPSAVGSCRKFVRSMLSTIAPQVEQLGFEVAVGSSGTIEAIAKLIAKQNKQPDPKSFNRYEFATNDVSKVVDLLADQPTVKQREKVFDLESSRADIILAGAIILEGVALSFGVTKFTYSDYALREGVLFDTLQRRDLLDHPDGVDPALASVRQLADRCDDQPAHSRNVAKIALSLFENLQKKLNLDESCRRYLEAAALLTNVGVVVSHSKHHLHSYYVIRNSELVGLTDREIELIAQIARYHRKSVPKDSHPEFALLTETDQRIVRSLAGLLRIAIGLDRTQDGRVKKVSTRSEDEHLLIFVKASTKFDLELNLYAANERRGLLSDVLGTKVKIVAIE</sequence>
<feature type="domain" description="Ppx/GppA phosphatase C-terminal" evidence="3">
    <location>
        <begin position="327"/>
        <end position="486"/>
    </location>
</feature>
<proteinExistence type="predicted"/>
<dbReference type="SUPFAM" id="SSF109604">
    <property type="entry name" value="HD-domain/PDEase-like"/>
    <property type="match status" value="1"/>
</dbReference>
<dbReference type="InterPro" id="IPR050273">
    <property type="entry name" value="GppA/Ppx_hydrolase"/>
</dbReference>
<gene>
    <name evidence="4" type="ORF">UFOPK2292_00369</name>
    <name evidence="5" type="ORF">UFOPK3026_01184</name>
</gene>
<name>A0A6J6LP80_9ZZZZ</name>
<evidence type="ECO:0000313" key="4">
    <source>
        <dbReference type="EMBL" id="CAB4662798.1"/>
    </source>
</evidence>
<evidence type="ECO:0000259" key="3">
    <source>
        <dbReference type="Pfam" id="PF21447"/>
    </source>
</evidence>
<feature type="domain" description="Ppx/GppA phosphatase N-terminal" evidence="2">
    <location>
        <begin position="22"/>
        <end position="312"/>
    </location>
</feature>
<dbReference type="Pfam" id="PF02541">
    <property type="entry name" value="Ppx-GppA"/>
    <property type="match status" value="1"/>
</dbReference>
<dbReference type="GO" id="GO:0016462">
    <property type="term" value="F:pyrophosphatase activity"/>
    <property type="evidence" value="ECO:0007669"/>
    <property type="project" value="TreeGrafter"/>
</dbReference>
<dbReference type="PANTHER" id="PTHR30005:SF0">
    <property type="entry name" value="RETROGRADE REGULATION PROTEIN 2"/>
    <property type="match status" value="1"/>
</dbReference>
<organism evidence="4">
    <name type="scientific">freshwater metagenome</name>
    <dbReference type="NCBI Taxonomy" id="449393"/>
    <lineage>
        <taxon>unclassified sequences</taxon>
        <taxon>metagenomes</taxon>
        <taxon>ecological metagenomes</taxon>
    </lineage>
</organism>
<accession>A0A6J6LP80</accession>
<dbReference type="InterPro" id="IPR030673">
    <property type="entry name" value="PyroPPase_GppA_Ppx"/>
</dbReference>
<evidence type="ECO:0000256" key="1">
    <source>
        <dbReference type="ARBA" id="ARBA00022801"/>
    </source>
</evidence>
<protein>
    <submittedName>
        <fullName evidence="4">Unannotated protein</fullName>
    </submittedName>
</protein>
<dbReference type="Gene3D" id="3.30.420.150">
    <property type="entry name" value="Exopolyphosphatase. Domain 2"/>
    <property type="match status" value="1"/>
</dbReference>
<dbReference type="EMBL" id="CAFAAP010000195">
    <property type="protein sequence ID" value="CAB4812167.1"/>
    <property type="molecule type" value="Genomic_DNA"/>
</dbReference>
<dbReference type="Gene3D" id="3.30.420.40">
    <property type="match status" value="1"/>
</dbReference>
<dbReference type="Pfam" id="PF21447">
    <property type="entry name" value="Ppx-GppA_III"/>
    <property type="match status" value="1"/>
</dbReference>
<reference evidence="4" key="1">
    <citation type="submission" date="2020-05" db="EMBL/GenBank/DDBJ databases">
        <authorList>
            <person name="Chiriac C."/>
            <person name="Salcher M."/>
            <person name="Ghai R."/>
            <person name="Kavagutti S V."/>
        </authorList>
    </citation>
    <scope>NUCLEOTIDE SEQUENCE</scope>
</reference>
<dbReference type="AlphaFoldDB" id="A0A6J6LP80"/>
<dbReference type="Gene3D" id="1.10.3210.10">
    <property type="entry name" value="Hypothetical protein af1432"/>
    <property type="match status" value="1"/>
</dbReference>
<dbReference type="SUPFAM" id="SSF53067">
    <property type="entry name" value="Actin-like ATPase domain"/>
    <property type="match status" value="2"/>
</dbReference>
<dbReference type="InterPro" id="IPR048950">
    <property type="entry name" value="Ppx_GppA_C"/>
</dbReference>
<dbReference type="PANTHER" id="PTHR30005">
    <property type="entry name" value="EXOPOLYPHOSPHATASE"/>
    <property type="match status" value="1"/>
</dbReference>
<evidence type="ECO:0000259" key="2">
    <source>
        <dbReference type="Pfam" id="PF02541"/>
    </source>
</evidence>